<dbReference type="GO" id="GO:0003989">
    <property type="term" value="F:acetyl-CoA carboxylase activity"/>
    <property type="evidence" value="ECO:0007669"/>
    <property type="project" value="InterPro"/>
</dbReference>
<keyword evidence="7 10" id="KW-0443">Lipid metabolism</keyword>
<evidence type="ECO:0000256" key="3">
    <source>
        <dbReference type="ARBA" id="ARBA00022679"/>
    </source>
</evidence>
<dbReference type="InterPro" id="IPR029045">
    <property type="entry name" value="ClpP/crotonase-like_dom_sf"/>
</dbReference>
<gene>
    <name evidence="10" type="primary">accA</name>
    <name evidence="12" type="ORF">SAMN05444417_2858</name>
</gene>
<evidence type="ECO:0000313" key="12">
    <source>
        <dbReference type="EMBL" id="SHJ12157.1"/>
    </source>
</evidence>
<dbReference type="GO" id="GO:0016743">
    <property type="term" value="F:carboxyl- or carbamoyltransferase activity"/>
    <property type="evidence" value="ECO:0007669"/>
    <property type="project" value="UniProtKB-UniRule"/>
</dbReference>
<keyword evidence="3 10" id="KW-0808">Transferase</keyword>
<evidence type="ECO:0000256" key="4">
    <source>
        <dbReference type="ARBA" id="ARBA00022741"/>
    </source>
</evidence>
<dbReference type="HAMAP" id="MF_00823">
    <property type="entry name" value="AcetylCoA_CT_alpha"/>
    <property type="match status" value="1"/>
</dbReference>
<sequence>MTHYLDFEKPLAEIEGKAEELRAMARSNPETNVGKEAAALDKKASDQLRQIYGGLTPWQKCQVARHPERPHCKDYIEALFDEWTLLAGDRNFADDQAVMGGIARFRDQPVVVIGQEKGHDTRSRIERNFGMARPEGYRKAIRLMDLADRFGLPVVTLVDTPGAYPGKGAEERGQSEAIARSTEKCLSLGVPIVSVVIGEGGSGGAVAFATANRVAMLEHSVYSVISPEGCASILWKDADKMREAAEALHLTAQDLERLGVIDRIVKEPVGGAHRDPEAAIAAVGDAIAAMLKGLDRSSAKTVRENRRKKFLGMGAKGLAA</sequence>
<evidence type="ECO:0000256" key="7">
    <source>
        <dbReference type="ARBA" id="ARBA00023098"/>
    </source>
</evidence>
<keyword evidence="8 10" id="KW-0275">Fatty acid biosynthesis</keyword>
<dbReference type="OrthoDB" id="9808023at2"/>
<comment type="function">
    <text evidence="10">Component of the acetyl coenzyme A carboxylase (ACC) complex. First, biotin carboxylase catalyzes the carboxylation of biotin on its carrier protein (BCCP) and then the CO(2) group is transferred by the carboxyltransferase to acetyl-CoA to form malonyl-CoA.</text>
</comment>
<dbReference type="PROSITE" id="PS50989">
    <property type="entry name" value="COA_CT_CTER"/>
    <property type="match status" value="1"/>
</dbReference>
<evidence type="ECO:0000256" key="8">
    <source>
        <dbReference type="ARBA" id="ARBA00023160"/>
    </source>
</evidence>
<dbReference type="PRINTS" id="PR01069">
    <property type="entry name" value="ACCCTRFRASEA"/>
</dbReference>
<dbReference type="GO" id="GO:0005524">
    <property type="term" value="F:ATP binding"/>
    <property type="evidence" value="ECO:0007669"/>
    <property type="project" value="UniProtKB-KW"/>
</dbReference>
<dbReference type="EMBL" id="FQYO01000005">
    <property type="protein sequence ID" value="SHJ12157.1"/>
    <property type="molecule type" value="Genomic_DNA"/>
</dbReference>
<protein>
    <recommendedName>
        <fullName evidence="10">Acetyl-coenzyme A carboxylase carboxyl transferase subunit alpha</fullName>
        <shortName evidence="10">ACCase subunit alpha</shortName>
        <shortName evidence="10">Acetyl-CoA carboxylase carboxyltransferase subunit alpha</shortName>
        <ecNumber evidence="10">2.1.3.15</ecNumber>
    </recommendedName>
</protein>
<keyword evidence="4 10" id="KW-0547">Nucleotide-binding</keyword>
<dbReference type="EC" id="2.1.3.15" evidence="10"/>
<dbReference type="NCBIfam" id="NF041504">
    <property type="entry name" value="AccA_sub"/>
    <property type="match status" value="1"/>
</dbReference>
<comment type="pathway">
    <text evidence="1 10">Lipid metabolism; malonyl-CoA biosynthesis; malonyl-CoA from acetyl-CoA: step 1/1.</text>
</comment>
<keyword evidence="6 10" id="KW-0067">ATP-binding</keyword>
<accession>A0A1M6GQ87</accession>
<dbReference type="GO" id="GO:0009317">
    <property type="term" value="C:acetyl-CoA carboxylase complex"/>
    <property type="evidence" value="ECO:0007669"/>
    <property type="project" value="InterPro"/>
</dbReference>
<name>A0A1M6GQ87_9RHOB</name>
<evidence type="ECO:0000259" key="11">
    <source>
        <dbReference type="PROSITE" id="PS50989"/>
    </source>
</evidence>
<keyword evidence="5 10" id="KW-0276">Fatty acid metabolism</keyword>
<dbReference type="GO" id="GO:0006633">
    <property type="term" value="P:fatty acid biosynthetic process"/>
    <property type="evidence" value="ECO:0007669"/>
    <property type="project" value="UniProtKB-KW"/>
</dbReference>
<dbReference type="UniPathway" id="UPA00655">
    <property type="reaction ID" value="UER00711"/>
</dbReference>
<dbReference type="InterPro" id="IPR001095">
    <property type="entry name" value="Acetyl_CoA_COase_a_su"/>
</dbReference>
<comment type="similarity">
    <text evidence="10">Belongs to the AccA family.</text>
</comment>
<dbReference type="RefSeq" id="WP_073332201.1">
    <property type="nucleotide sequence ID" value="NZ_FQYO01000005.1"/>
</dbReference>
<comment type="subcellular location">
    <subcellularLocation>
        <location evidence="10">Cytoplasm</location>
    </subcellularLocation>
</comment>
<keyword evidence="13" id="KW-1185">Reference proteome</keyword>
<evidence type="ECO:0000313" key="13">
    <source>
        <dbReference type="Proteomes" id="UP000184292"/>
    </source>
</evidence>
<dbReference type="PANTHER" id="PTHR42853:SF3">
    <property type="entry name" value="ACETYL-COENZYME A CARBOXYLASE CARBOXYL TRANSFERASE SUBUNIT ALPHA, CHLOROPLASTIC"/>
    <property type="match status" value="1"/>
</dbReference>
<dbReference type="SUPFAM" id="SSF52096">
    <property type="entry name" value="ClpP/crotonase"/>
    <property type="match status" value="1"/>
</dbReference>
<dbReference type="InterPro" id="IPR011763">
    <property type="entry name" value="COA_CT_C"/>
</dbReference>
<proteinExistence type="inferred from homology"/>
<evidence type="ECO:0000256" key="2">
    <source>
        <dbReference type="ARBA" id="ARBA00022516"/>
    </source>
</evidence>
<dbReference type="GO" id="GO:2001295">
    <property type="term" value="P:malonyl-CoA biosynthetic process"/>
    <property type="evidence" value="ECO:0007669"/>
    <property type="project" value="UniProtKB-UniRule"/>
</dbReference>
<dbReference type="AlphaFoldDB" id="A0A1M6GQ87"/>
<dbReference type="Proteomes" id="UP000184292">
    <property type="component" value="Unassembled WGS sequence"/>
</dbReference>
<evidence type="ECO:0000256" key="6">
    <source>
        <dbReference type="ARBA" id="ARBA00022840"/>
    </source>
</evidence>
<dbReference type="Pfam" id="PF03255">
    <property type="entry name" value="ACCA"/>
    <property type="match status" value="1"/>
</dbReference>
<comment type="catalytic activity">
    <reaction evidence="9 10">
        <text>N(6)-carboxybiotinyl-L-lysyl-[protein] + acetyl-CoA = N(6)-biotinyl-L-lysyl-[protein] + malonyl-CoA</text>
        <dbReference type="Rhea" id="RHEA:54728"/>
        <dbReference type="Rhea" id="RHEA-COMP:10505"/>
        <dbReference type="Rhea" id="RHEA-COMP:10506"/>
        <dbReference type="ChEBI" id="CHEBI:57288"/>
        <dbReference type="ChEBI" id="CHEBI:57384"/>
        <dbReference type="ChEBI" id="CHEBI:83144"/>
        <dbReference type="ChEBI" id="CHEBI:83145"/>
        <dbReference type="EC" id="2.1.3.15"/>
    </reaction>
</comment>
<feature type="domain" description="CoA carboxyltransferase C-terminal" evidence="11">
    <location>
        <begin position="39"/>
        <end position="293"/>
    </location>
</feature>
<evidence type="ECO:0000256" key="1">
    <source>
        <dbReference type="ARBA" id="ARBA00004956"/>
    </source>
</evidence>
<comment type="subunit">
    <text evidence="10">Acetyl-CoA carboxylase is a heterohexamer composed of biotin carboxyl carrier protein (AccB), biotin carboxylase (AccC) and two subunits each of ACCase subunit alpha (AccA) and ACCase subunit beta (AccD).</text>
</comment>
<keyword evidence="10" id="KW-0963">Cytoplasm</keyword>
<keyword evidence="2 10" id="KW-0444">Lipid biosynthesis</keyword>
<dbReference type="NCBIfam" id="TIGR00513">
    <property type="entry name" value="accA"/>
    <property type="match status" value="1"/>
</dbReference>
<dbReference type="NCBIfam" id="NF004344">
    <property type="entry name" value="PRK05724.1"/>
    <property type="match status" value="1"/>
</dbReference>
<evidence type="ECO:0000256" key="10">
    <source>
        <dbReference type="HAMAP-Rule" id="MF_00823"/>
    </source>
</evidence>
<evidence type="ECO:0000256" key="9">
    <source>
        <dbReference type="ARBA" id="ARBA00049152"/>
    </source>
</evidence>
<dbReference type="Gene3D" id="3.90.226.10">
    <property type="entry name" value="2-enoyl-CoA Hydratase, Chain A, domain 1"/>
    <property type="match status" value="1"/>
</dbReference>
<dbReference type="PANTHER" id="PTHR42853">
    <property type="entry name" value="ACETYL-COENZYME A CARBOXYLASE CARBOXYL TRANSFERASE SUBUNIT ALPHA"/>
    <property type="match status" value="1"/>
</dbReference>
<evidence type="ECO:0000256" key="5">
    <source>
        <dbReference type="ARBA" id="ARBA00022832"/>
    </source>
</evidence>
<organism evidence="12 13">
    <name type="scientific">Wenxinia saemankumensis</name>
    <dbReference type="NCBI Taxonomy" id="1447782"/>
    <lineage>
        <taxon>Bacteria</taxon>
        <taxon>Pseudomonadati</taxon>
        <taxon>Pseudomonadota</taxon>
        <taxon>Alphaproteobacteria</taxon>
        <taxon>Rhodobacterales</taxon>
        <taxon>Roseobacteraceae</taxon>
        <taxon>Wenxinia</taxon>
    </lineage>
</organism>
<reference evidence="12 13" key="1">
    <citation type="submission" date="2016-11" db="EMBL/GenBank/DDBJ databases">
        <authorList>
            <person name="Jaros S."/>
            <person name="Januszkiewicz K."/>
            <person name="Wedrychowicz H."/>
        </authorList>
    </citation>
    <scope>NUCLEOTIDE SEQUENCE [LARGE SCALE GENOMIC DNA]</scope>
    <source>
        <strain evidence="12 13">DSM 100565</strain>
    </source>
</reference>
<dbReference type="STRING" id="1447782.SAMN05444417_2858"/>